<protein>
    <submittedName>
        <fullName evidence="1">Uncharacterized protein</fullName>
    </submittedName>
</protein>
<reference evidence="1" key="1">
    <citation type="submission" date="2021-04" db="EMBL/GenBank/DDBJ databases">
        <title>Whole genome sequencing of Enterococci isolates from hospitalized patients.</title>
        <authorList>
            <person name="Ogoti B.M."/>
            <person name="Onyambu F.G."/>
        </authorList>
    </citation>
    <scope>NUCLEOTIDE SEQUENCE</scope>
    <source>
        <strain evidence="1">242</strain>
    </source>
</reference>
<dbReference type="AlphaFoldDB" id="A0A941FR26"/>
<dbReference type="EMBL" id="JAGTPW010000027">
    <property type="protein sequence ID" value="MBR8645171.1"/>
    <property type="molecule type" value="Genomic_DNA"/>
</dbReference>
<gene>
    <name evidence="1" type="ORF">KEH51_15950</name>
</gene>
<sequence>MQFAKVVSIRRTDRGWHFSANQCSIGLSYRDHSLLKVLIKNTTNQMKAKAIAATLY</sequence>
<comment type="caution">
    <text evidence="1">The sequence shown here is derived from an EMBL/GenBank/DDBJ whole genome shotgun (WGS) entry which is preliminary data.</text>
</comment>
<evidence type="ECO:0000313" key="1">
    <source>
        <dbReference type="EMBL" id="MBR8645171.1"/>
    </source>
</evidence>
<proteinExistence type="predicted"/>
<accession>A0A941FR26</accession>
<organism evidence="1 2">
    <name type="scientific">Peribacillus frigoritolerans</name>
    <dbReference type="NCBI Taxonomy" id="450367"/>
    <lineage>
        <taxon>Bacteria</taxon>
        <taxon>Bacillati</taxon>
        <taxon>Bacillota</taxon>
        <taxon>Bacilli</taxon>
        <taxon>Bacillales</taxon>
        <taxon>Bacillaceae</taxon>
        <taxon>Peribacillus</taxon>
    </lineage>
</organism>
<name>A0A941FR26_9BACI</name>
<evidence type="ECO:0000313" key="2">
    <source>
        <dbReference type="Proteomes" id="UP000680045"/>
    </source>
</evidence>
<dbReference type="Proteomes" id="UP000680045">
    <property type="component" value="Unassembled WGS sequence"/>
</dbReference>